<evidence type="ECO:0000259" key="6">
    <source>
        <dbReference type="PROSITE" id="PS51007"/>
    </source>
</evidence>
<dbReference type="PANTHER" id="PTHR35008">
    <property type="entry name" value="BLL4482 PROTEIN-RELATED"/>
    <property type="match status" value="1"/>
</dbReference>
<dbReference type="InterPro" id="IPR036909">
    <property type="entry name" value="Cyt_c-like_dom_sf"/>
</dbReference>
<dbReference type="GO" id="GO:0009055">
    <property type="term" value="F:electron transfer activity"/>
    <property type="evidence" value="ECO:0007669"/>
    <property type="project" value="InterPro"/>
</dbReference>
<evidence type="ECO:0000256" key="5">
    <source>
        <dbReference type="SAM" id="SignalP"/>
    </source>
</evidence>
<dbReference type="STRING" id="490188.SAMN04488068_1317"/>
<name>A0A1M5MLE0_9GAMM</name>
<evidence type="ECO:0000313" key="7">
    <source>
        <dbReference type="EMBL" id="SHG77862.1"/>
    </source>
</evidence>
<accession>A0A1M5MLE0</accession>
<dbReference type="RefSeq" id="WP_072895676.1">
    <property type="nucleotide sequence ID" value="NZ_FQWZ01000003.1"/>
</dbReference>
<evidence type="ECO:0000256" key="4">
    <source>
        <dbReference type="PROSITE-ProRule" id="PRU00433"/>
    </source>
</evidence>
<feature type="signal peptide" evidence="5">
    <location>
        <begin position="1"/>
        <end position="36"/>
    </location>
</feature>
<keyword evidence="1 4" id="KW-0349">Heme</keyword>
<feature type="domain" description="Cytochrome c" evidence="6">
    <location>
        <begin position="57"/>
        <end position="156"/>
    </location>
</feature>
<dbReference type="InterPro" id="IPR051459">
    <property type="entry name" value="Cytochrome_c-type_DH"/>
</dbReference>
<evidence type="ECO:0000313" key="8">
    <source>
        <dbReference type="Proteomes" id="UP000199758"/>
    </source>
</evidence>
<dbReference type="PANTHER" id="PTHR35008:SF4">
    <property type="entry name" value="BLL4482 PROTEIN"/>
    <property type="match status" value="1"/>
</dbReference>
<evidence type="ECO:0000256" key="1">
    <source>
        <dbReference type="ARBA" id="ARBA00022617"/>
    </source>
</evidence>
<evidence type="ECO:0000256" key="3">
    <source>
        <dbReference type="ARBA" id="ARBA00023004"/>
    </source>
</evidence>
<gene>
    <name evidence="7" type="ORF">SAMN04488068_1317</name>
</gene>
<protein>
    <submittedName>
        <fullName evidence="7">Cytochrome C oxidase, cbb3-type, subunit III</fullName>
    </submittedName>
</protein>
<dbReference type="GO" id="GO:0020037">
    <property type="term" value="F:heme binding"/>
    <property type="evidence" value="ECO:0007669"/>
    <property type="project" value="InterPro"/>
</dbReference>
<reference evidence="7 8" key="1">
    <citation type="submission" date="2016-11" db="EMBL/GenBank/DDBJ databases">
        <authorList>
            <person name="Jaros S."/>
            <person name="Januszkiewicz K."/>
            <person name="Wedrychowicz H."/>
        </authorList>
    </citation>
    <scope>NUCLEOTIDE SEQUENCE [LARGE SCALE GENOMIC DNA]</scope>
    <source>
        <strain evidence="7 8">CGMCC 1.7049</strain>
    </source>
</reference>
<dbReference type="InterPro" id="IPR009056">
    <property type="entry name" value="Cyt_c-like_dom"/>
</dbReference>
<keyword evidence="8" id="KW-1185">Reference proteome</keyword>
<organism evidence="7 8">
    <name type="scientific">Hydrocarboniphaga daqingensis</name>
    <dbReference type="NCBI Taxonomy" id="490188"/>
    <lineage>
        <taxon>Bacteria</taxon>
        <taxon>Pseudomonadati</taxon>
        <taxon>Pseudomonadota</taxon>
        <taxon>Gammaproteobacteria</taxon>
        <taxon>Nevskiales</taxon>
        <taxon>Nevskiaceae</taxon>
        <taxon>Hydrocarboniphaga</taxon>
    </lineage>
</organism>
<proteinExistence type="predicted"/>
<evidence type="ECO:0000256" key="2">
    <source>
        <dbReference type="ARBA" id="ARBA00022723"/>
    </source>
</evidence>
<sequence length="194" mass="21372">MDRMARLKARSKRRVARWTTSLATAAALMLGAPAVADDAPVRKPPLSTTRKTNRVIYRPTEGRQIYRDRCAVCHRADGSGRGGDDADSNGFPPLTGLSAWLATAEGQQYVAHAIIYGPYGAVEVGDKLYYGLMPRFGPRFTNLQIAEVIRYIAEVLNKPAPGYRPITVEQVEAARHLPDDMAALEQERIALPPR</sequence>
<keyword evidence="2 4" id="KW-0479">Metal-binding</keyword>
<dbReference type="Pfam" id="PF00034">
    <property type="entry name" value="Cytochrom_C"/>
    <property type="match status" value="1"/>
</dbReference>
<dbReference type="Proteomes" id="UP000199758">
    <property type="component" value="Unassembled WGS sequence"/>
</dbReference>
<dbReference type="PROSITE" id="PS51007">
    <property type="entry name" value="CYTC"/>
    <property type="match status" value="1"/>
</dbReference>
<keyword evidence="5" id="KW-0732">Signal</keyword>
<dbReference type="SUPFAM" id="SSF46626">
    <property type="entry name" value="Cytochrome c"/>
    <property type="match status" value="1"/>
</dbReference>
<dbReference type="EMBL" id="FQWZ01000003">
    <property type="protein sequence ID" value="SHG77862.1"/>
    <property type="molecule type" value="Genomic_DNA"/>
</dbReference>
<dbReference type="OrthoDB" id="9757546at2"/>
<dbReference type="Gene3D" id="1.10.760.10">
    <property type="entry name" value="Cytochrome c-like domain"/>
    <property type="match status" value="1"/>
</dbReference>
<keyword evidence="3 4" id="KW-0408">Iron</keyword>
<feature type="chain" id="PRO_5013268522" evidence="5">
    <location>
        <begin position="37"/>
        <end position="194"/>
    </location>
</feature>
<dbReference type="GO" id="GO:0046872">
    <property type="term" value="F:metal ion binding"/>
    <property type="evidence" value="ECO:0007669"/>
    <property type="project" value="UniProtKB-KW"/>
</dbReference>
<dbReference type="AlphaFoldDB" id="A0A1M5MLE0"/>